<dbReference type="Pfam" id="PF02724">
    <property type="entry name" value="CDC45"/>
    <property type="match status" value="1"/>
</dbReference>
<dbReference type="GO" id="GO:0000727">
    <property type="term" value="P:double-strand break repair via break-induced replication"/>
    <property type="evidence" value="ECO:0007669"/>
    <property type="project" value="TreeGrafter"/>
</dbReference>
<evidence type="ECO:0000256" key="4">
    <source>
        <dbReference type="ARBA" id="ARBA00023242"/>
    </source>
</evidence>
<dbReference type="EMBL" id="LXWW01000018">
    <property type="protein sequence ID" value="OAO17749.1"/>
    <property type="molecule type" value="Genomic_DNA"/>
</dbReference>
<evidence type="ECO:0000256" key="5">
    <source>
        <dbReference type="ARBA" id="ARBA00023306"/>
    </source>
</evidence>
<comment type="subcellular location">
    <subcellularLocation>
        <location evidence="1">Nucleus</location>
    </subcellularLocation>
</comment>
<dbReference type="Proteomes" id="UP000078348">
    <property type="component" value="Unassembled WGS sequence"/>
</dbReference>
<keyword evidence="3" id="KW-0235">DNA replication</keyword>
<evidence type="ECO:0000313" key="8">
    <source>
        <dbReference type="Proteomes" id="UP000078348"/>
    </source>
</evidence>
<dbReference type="STRING" id="478820.A0A196SPK8"/>
<dbReference type="GO" id="GO:0031261">
    <property type="term" value="C:DNA replication preinitiation complex"/>
    <property type="evidence" value="ECO:0007669"/>
    <property type="project" value="TreeGrafter"/>
</dbReference>
<comment type="similarity">
    <text evidence="2">Belongs to the CDC45 family.</text>
</comment>
<evidence type="ECO:0000256" key="2">
    <source>
        <dbReference type="ARBA" id="ARBA00010727"/>
    </source>
</evidence>
<dbReference type="GO" id="GO:0003682">
    <property type="term" value="F:chromatin binding"/>
    <property type="evidence" value="ECO:0007669"/>
    <property type="project" value="TreeGrafter"/>
</dbReference>
<evidence type="ECO:0000256" key="6">
    <source>
        <dbReference type="SAM" id="MobiDB-lite"/>
    </source>
</evidence>
<dbReference type="GO" id="GO:0003697">
    <property type="term" value="F:single-stranded DNA binding"/>
    <property type="evidence" value="ECO:0007669"/>
    <property type="project" value="TreeGrafter"/>
</dbReference>
<comment type="caution">
    <text evidence="7">The sequence shown here is derived from an EMBL/GenBank/DDBJ whole genome shotgun (WGS) entry which is preliminary data.</text>
</comment>
<gene>
    <name evidence="7" type="ORF">AV274_0490</name>
</gene>
<dbReference type="GO" id="GO:0006270">
    <property type="term" value="P:DNA replication initiation"/>
    <property type="evidence" value="ECO:0007669"/>
    <property type="project" value="InterPro"/>
</dbReference>
<dbReference type="GO" id="GO:1902977">
    <property type="term" value="P:mitotic DNA replication preinitiation complex assembly"/>
    <property type="evidence" value="ECO:0007669"/>
    <property type="project" value="TreeGrafter"/>
</dbReference>
<keyword evidence="4" id="KW-0539">Nucleus</keyword>
<sequence>MQKVNQTCIEGNEDLHTIVMLNCGATIDLAANLSLTPSLKCLVFDSHKPVHINNVHGSEIGSSQVFIVKDSSVSEETVPTELSESEEEEGSEDDEATRKRKRERREAHEAKRRRLIEYNAFNYYSCPCSMLVYWLARELDRCDNEVLWLCAVGVTDQYLRAHISDVFYASCYTELAAAVESLNLQTRIDGMDDRRTGEGTSALGAIQQSFEPRFLLYRFWSLYESMVRSDFVVARFQLVHSRNLMRVNELLTKIGVSLKESKEP</sequence>
<evidence type="ECO:0000256" key="1">
    <source>
        <dbReference type="ARBA" id="ARBA00004123"/>
    </source>
</evidence>
<proteinExistence type="inferred from homology"/>
<dbReference type="InterPro" id="IPR003874">
    <property type="entry name" value="CDC45"/>
</dbReference>
<feature type="compositionally biased region" description="Acidic residues" evidence="6">
    <location>
        <begin position="83"/>
        <end position="95"/>
    </location>
</feature>
<dbReference type="GO" id="GO:0003688">
    <property type="term" value="F:DNA replication origin binding"/>
    <property type="evidence" value="ECO:0007669"/>
    <property type="project" value="TreeGrafter"/>
</dbReference>
<name>A0A196SPK8_BLAHN</name>
<evidence type="ECO:0000256" key="3">
    <source>
        <dbReference type="ARBA" id="ARBA00022705"/>
    </source>
</evidence>
<dbReference type="PANTHER" id="PTHR10507:SF0">
    <property type="entry name" value="CELL DIVISION CONTROL PROTEIN 45 HOMOLOG"/>
    <property type="match status" value="1"/>
</dbReference>
<accession>A0A196SPK8</accession>
<organism evidence="7 8">
    <name type="scientific">Blastocystis sp. subtype 1 (strain ATCC 50177 / NandII)</name>
    <dbReference type="NCBI Taxonomy" id="478820"/>
    <lineage>
        <taxon>Eukaryota</taxon>
        <taxon>Sar</taxon>
        <taxon>Stramenopiles</taxon>
        <taxon>Bigyra</taxon>
        <taxon>Opalozoa</taxon>
        <taxon>Opalinata</taxon>
        <taxon>Blastocystidae</taxon>
        <taxon>Blastocystis</taxon>
    </lineage>
</organism>
<evidence type="ECO:0000313" key="7">
    <source>
        <dbReference type="EMBL" id="OAO17749.1"/>
    </source>
</evidence>
<protein>
    <submittedName>
        <fullName evidence="7">DNA replication pre-initiation complex subunit Cdc45</fullName>
    </submittedName>
</protein>
<reference evidence="7 8" key="1">
    <citation type="submission" date="2016-05" db="EMBL/GenBank/DDBJ databases">
        <title>Nuclear genome of Blastocystis sp. subtype 1 NandII.</title>
        <authorList>
            <person name="Gentekaki E."/>
            <person name="Curtis B."/>
            <person name="Stairs C."/>
            <person name="Eme L."/>
            <person name="Herman E."/>
            <person name="Klimes V."/>
            <person name="Arias M.C."/>
            <person name="Elias M."/>
            <person name="Hilliou F."/>
            <person name="Klute M."/>
            <person name="Malik S.-B."/>
            <person name="Pightling A."/>
            <person name="Rachubinski R."/>
            <person name="Salas D."/>
            <person name="Schlacht A."/>
            <person name="Suga H."/>
            <person name="Archibald J."/>
            <person name="Ball S.G."/>
            <person name="Clark G."/>
            <person name="Dacks J."/>
            <person name="Van Der Giezen M."/>
            <person name="Tsaousis A."/>
            <person name="Roger A."/>
        </authorList>
    </citation>
    <scope>NUCLEOTIDE SEQUENCE [LARGE SCALE GENOMIC DNA]</scope>
    <source>
        <strain evidence="8">ATCC 50177 / NandII</strain>
    </source>
</reference>
<dbReference type="PANTHER" id="PTHR10507">
    <property type="entry name" value="CDC45-RELATED PROTEIN"/>
    <property type="match status" value="1"/>
</dbReference>
<dbReference type="AlphaFoldDB" id="A0A196SPK8"/>
<feature type="region of interest" description="Disordered" evidence="6">
    <location>
        <begin position="74"/>
        <end position="106"/>
    </location>
</feature>
<keyword evidence="8" id="KW-1185">Reference proteome</keyword>
<keyword evidence="5" id="KW-0131">Cell cycle</keyword>
<dbReference type="OrthoDB" id="10258882at2759"/>